<dbReference type="AlphaFoldDB" id="A0A094JD09"/>
<dbReference type="InterPro" id="IPR001876">
    <property type="entry name" value="Znf_RanBP2"/>
</dbReference>
<dbReference type="GO" id="GO:0008270">
    <property type="term" value="F:zinc ion binding"/>
    <property type="evidence" value="ECO:0007669"/>
    <property type="project" value="UniProtKB-KW"/>
</dbReference>
<comment type="caution">
    <text evidence="5">The sequence shown here is derived from an EMBL/GenBank/DDBJ whole genome shotgun (WGS) entry which is preliminary data.</text>
</comment>
<dbReference type="Proteomes" id="UP000029264">
    <property type="component" value="Unassembled WGS sequence"/>
</dbReference>
<feature type="domain" description="RanBP2-type" evidence="4">
    <location>
        <begin position="77"/>
        <end position="96"/>
    </location>
</feature>
<dbReference type="OrthoDB" id="9814654at2"/>
<evidence type="ECO:0000256" key="3">
    <source>
        <dbReference type="ARBA" id="ARBA00022833"/>
    </source>
</evidence>
<dbReference type="InterPro" id="IPR018551">
    <property type="entry name" value="DUF2007"/>
</dbReference>
<evidence type="ECO:0000256" key="1">
    <source>
        <dbReference type="ARBA" id="ARBA00022723"/>
    </source>
</evidence>
<dbReference type="PROSITE" id="PS01358">
    <property type="entry name" value="ZF_RANBP2_1"/>
    <property type="match status" value="1"/>
</dbReference>
<keyword evidence="1" id="KW-0479">Metal-binding</keyword>
<accession>A0A094JD09</accession>
<keyword evidence="2" id="KW-0863">Zinc-finger</keyword>
<keyword evidence="6" id="KW-1185">Reference proteome</keyword>
<sequence length="106" mass="11734">MEQRKVLVAGGNLLQAHTWKGMLEASGIEVELRGEALMGGVGELPVDAQSVQLWVLDSQLDQAQQALAALQVEQPQWQCVQCHEYNDASFELCWNCSAERCESHHG</sequence>
<name>A0A094JD09_9GAMM</name>
<dbReference type="eggNOG" id="ENOG5033139">
    <property type="taxonomic scope" value="Bacteria"/>
</dbReference>
<dbReference type="RefSeq" id="WP_037443188.1">
    <property type="nucleotide sequence ID" value="NZ_JPEO01000008.1"/>
</dbReference>
<protein>
    <recommendedName>
        <fullName evidence="4">RanBP2-type domain-containing protein</fullName>
    </recommendedName>
</protein>
<keyword evidence="3" id="KW-0862">Zinc</keyword>
<dbReference type="EMBL" id="JPEO01000008">
    <property type="protein sequence ID" value="KFZ37147.1"/>
    <property type="molecule type" value="Genomic_DNA"/>
</dbReference>
<evidence type="ECO:0000313" key="6">
    <source>
        <dbReference type="Proteomes" id="UP000029264"/>
    </source>
</evidence>
<dbReference type="Pfam" id="PF09413">
    <property type="entry name" value="DUF2007"/>
    <property type="match status" value="1"/>
</dbReference>
<proteinExistence type="predicted"/>
<evidence type="ECO:0000313" key="5">
    <source>
        <dbReference type="EMBL" id="KFZ37147.1"/>
    </source>
</evidence>
<dbReference type="STRING" id="1515746.HR45_12095"/>
<gene>
    <name evidence="5" type="ORF">HR45_12095</name>
</gene>
<reference evidence="5 6" key="1">
    <citation type="submission" date="2014-06" db="EMBL/GenBank/DDBJ databases">
        <title>Shewanella sp. YQH10.</title>
        <authorList>
            <person name="Liu Y."/>
            <person name="Zeng R."/>
        </authorList>
    </citation>
    <scope>NUCLEOTIDE SEQUENCE [LARGE SCALE GENOMIC DNA]</scope>
    <source>
        <strain evidence="5 6">YQH10</strain>
    </source>
</reference>
<evidence type="ECO:0000256" key="2">
    <source>
        <dbReference type="ARBA" id="ARBA00022771"/>
    </source>
</evidence>
<evidence type="ECO:0000259" key="4">
    <source>
        <dbReference type="PROSITE" id="PS01358"/>
    </source>
</evidence>
<organism evidence="5 6">
    <name type="scientific">Shewanella mangrovi</name>
    <dbReference type="NCBI Taxonomy" id="1515746"/>
    <lineage>
        <taxon>Bacteria</taxon>
        <taxon>Pseudomonadati</taxon>
        <taxon>Pseudomonadota</taxon>
        <taxon>Gammaproteobacteria</taxon>
        <taxon>Alteromonadales</taxon>
        <taxon>Shewanellaceae</taxon>
        <taxon>Shewanella</taxon>
    </lineage>
</organism>